<dbReference type="Gene3D" id="3.30.710.10">
    <property type="entry name" value="Potassium Channel Kv1.1, Chain A"/>
    <property type="match status" value="1"/>
</dbReference>
<evidence type="ECO:0000259" key="6">
    <source>
        <dbReference type="PROSITE" id="PS50157"/>
    </source>
</evidence>
<feature type="compositionally biased region" description="Polar residues" evidence="4">
    <location>
        <begin position="157"/>
        <end position="178"/>
    </location>
</feature>
<dbReference type="EMBL" id="AP028916">
    <property type="protein sequence ID" value="BES97894.1"/>
    <property type="molecule type" value="Genomic_DNA"/>
</dbReference>
<dbReference type="SMART" id="SM00355">
    <property type="entry name" value="ZnF_C2H2"/>
    <property type="match status" value="2"/>
</dbReference>
<feature type="region of interest" description="Disordered" evidence="4">
    <location>
        <begin position="588"/>
        <end position="608"/>
    </location>
</feature>
<evidence type="ECO:0000313" key="7">
    <source>
        <dbReference type="EMBL" id="BES97894.1"/>
    </source>
</evidence>
<dbReference type="SMART" id="SM00225">
    <property type="entry name" value="BTB"/>
    <property type="match status" value="1"/>
</dbReference>
<dbReference type="PANTHER" id="PTHR23110">
    <property type="entry name" value="BTB DOMAIN TRANSCRIPTION FACTOR"/>
    <property type="match status" value="1"/>
</dbReference>
<feature type="region of interest" description="Disordered" evidence="4">
    <location>
        <begin position="202"/>
        <end position="230"/>
    </location>
</feature>
<dbReference type="SUPFAM" id="SSF57667">
    <property type="entry name" value="beta-beta-alpha zinc fingers"/>
    <property type="match status" value="2"/>
</dbReference>
<keyword evidence="8" id="KW-1185">Reference proteome</keyword>
<feature type="compositionally biased region" description="Polar residues" evidence="4">
    <location>
        <begin position="307"/>
        <end position="317"/>
    </location>
</feature>
<organism evidence="7 8">
    <name type="scientific">Nesidiocoris tenuis</name>
    <dbReference type="NCBI Taxonomy" id="355587"/>
    <lineage>
        <taxon>Eukaryota</taxon>
        <taxon>Metazoa</taxon>
        <taxon>Ecdysozoa</taxon>
        <taxon>Arthropoda</taxon>
        <taxon>Hexapoda</taxon>
        <taxon>Insecta</taxon>
        <taxon>Pterygota</taxon>
        <taxon>Neoptera</taxon>
        <taxon>Paraneoptera</taxon>
        <taxon>Hemiptera</taxon>
        <taxon>Heteroptera</taxon>
        <taxon>Panheteroptera</taxon>
        <taxon>Cimicomorpha</taxon>
        <taxon>Miridae</taxon>
        <taxon>Dicyphina</taxon>
        <taxon>Nesidiocoris</taxon>
    </lineage>
</organism>
<feature type="compositionally biased region" description="Acidic residues" evidence="4">
    <location>
        <begin position="320"/>
        <end position="336"/>
    </location>
</feature>
<evidence type="ECO:0000256" key="1">
    <source>
        <dbReference type="ARBA" id="ARBA00004123"/>
    </source>
</evidence>
<evidence type="ECO:0000259" key="5">
    <source>
        <dbReference type="PROSITE" id="PS50097"/>
    </source>
</evidence>
<dbReference type="PANTHER" id="PTHR23110:SF82">
    <property type="entry name" value="PROTEIN TRAMTRACK, ALPHA ISOFORM"/>
    <property type="match status" value="1"/>
</dbReference>
<reference evidence="7 8" key="1">
    <citation type="submission" date="2023-09" db="EMBL/GenBank/DDBJ databases">
        <title>Nesidiocoris tenuis whole genome shotgun sequence.</title>
        <authorList>
            <person name="Shibata T."/>
            <person name="Shimoda M."/>
            <person name="Kobayashi T."/>
            <person name="Uehara T."/>
        </authorList>
    </citation>
    <scope>NUCLEOTIDE SEQUENCE [LARGE SCALE GENOMIC DNA]</scope>
    <source>
        <strain evidence="7 8">Japan</strain>
    </source>
</reference>
<evidence type="ECO:0000256" key="2">
    <source>
        <dbReference type="ARBA" id="ARBA00023242"/>
    </source>
</evidence>
<keyword evidence="3" id="KW-0479">Metal-binding</keyword>
<dbReference type="InterPro" id="IPR013087">
    <property type="entry name" value="Znf_C2H2_type"/>
</dbReference>
<feature type="domain" description="BTB" evidence="5">
    <location>
        <begin position="31"/>
        <end position="96"/>
    </location>
</feature>
<feature type="domain" description="C2H2-type" evidence="6">
    <location>
        <begin position="559"/>
        <end position="582"/>
    </location>
</feature>
<gene>
    <name evidence="7" type="ORF">NTJ_10708</name>
</gene>
<dbReference type="PROSITE" id="PS50097">
    <property type="entry name" value="BTB"/>
    <property type="match status" value="1"/>
</dbReference>
<dbReference type="InterPro" id="IPR000210">
    <property type="entry name" value="BTB/POZ_dom"/>
</dbReference>
<feature type="region of interest" description="Disordered" evidence="4">
    <location>
        <begin position="266"/>
        <end position="470"/>
    </location>
</feature>
<dbReference type="InterPro" id="IPR011333">
    <property type="entry name" value="SKP1/BTB/POZ_sf"/>
</dbReference>
<dbReference type="InterPro" id="IPR036236">
    <property type="entry name" value="Znf_C2H2_sf"/>
</dbReference>
<evidence type="ECO:0000256" key="3">
    <source>
        <dbReference type="PROSITE-ProRule" id="PRU00042"/>
    </source>
</evidence>
<feature type="compositionally biased region" description="Low complexity" evidence="4">
    <location>
        <begin position="374"/>
        <end position="399"/>
    </location>
</feature>
<keyword evidence="2" id="KW-0539">Nucleus</keyword>
<dbReference type="PROSITE" id="PS50157">
    <property type="entry name" value="ZINC_FINGER_C2H2_2"/>
    <property type="match status" value="2"/>
</dbReference>
<dbReference type="Pfam" id="PF00651">
    <property type="entry name" value="BTB"/>
    <property type="match status" value="1"/>
</dbReference>
<evidence type="ECO:0000256" key="4">
    <source>
        <dbReference type="SAM" id="MobiDB-lite"/>
    </source>
</evidence>
<feature type="domain" description="C2H2-type" evidence="6">
    <location>
        <begin position="529"/>
        <end position="557"/>
    </location>
</feature>
<feature type="compositionally biased region" description="Basic residues" evidence="4">
    <location>
        <begin position="205"/>
        <end position="214"/>
    </location>
</feature>
<dbReference type="Gene3D" id="3.30.160.60">
    <property type="entry name" value="Classic Zinc Finger"/>
    <property type="match status" value="2"/>
</dbReference>
<dbReference type="CDD" id="cd18315">
    <property type="entry name" value="BTB_POZ_BAB-like"/>
    <property type="match status" value="1"/>
</dbReference>
<protein>
    <submittedName>
        <fullName evidence="7">ZnF_C2H2</fullName>
    </submittedName>
</protein>
<proteinExistence type="predicted"/>
<dbReference type="Proteomes" id="UP001307889">
    <property type="component" value="Chromosome 8"/>
</dbReference>
<accession>A0ABN7B257</accession>
<sequence>MGSQRFCLRWNNHQTNLLSVFDQLLQDEAFVDVTLAVDGQFLKAHKMVLSACSPYFQALFVGHPDKHPIVILKDVPFSDMRSLLDFMYRGEVSVDQDRLTAFLKVAESLRIKGLTEVNDERCDLPSIANSLLNSPPPLKPPPPPPPPNLHRIPPQGMQMNMPHQSPNSPHHMGSNQLHSSKRPFPHQQQQHPTFAAFLDSTLCGPKRKRGRPRKLSGSSPGPNMEREDSRMNNVDNHMSVMMGEHLVVKAVAPGTALSKQLTILNAHHPSSPHHSNVERCSPHPMLTPGEQGSVGSPAVTPRRTESSEPVSPANATPATDIDDVEEEAIDEDEDGIAGDQGSPEPEHQNETDEFNNQPFKSEGDPKPSTSGHENSSPYRQQQNQPSNQQQNSTDSPTNQFPSSVDVKDEPLDESEQSQDSDLTPGDYEDMIACSPASSDCDDEVFEANEESKAKLAAEAGDSPSKPSSLPEAEIIDDDITQIEQDSFSSLMNPSVKTASLRSANSAGRSRRLDKLSIRRYCTREGNHMYRCNVCSKTYTHISNFCRHFLSAHCGYKQDIQCPVCLKAFTRKDNMMTHAKQVHGVSVGKGGATAATAGDTAEQRNDATQ</sequence>
<feature type="compositionally biased region" description="Acidic residues" evidence="4">
    <location>
        <begin position="439"/>
        <end position="448"/>
    </location>
</feature>
<dbReference type="Pfam" id="PF00096">
    <property type="entry name" value="zf-C2H2"/>
    <property type="match status" value="1"/>
</dbReference>
<feature type="region of interest" description="Disordered" evidence="4">
    <location>
        <begin position="126"/>
        <end position="190"/>
    </location>
</feature>
<comment type="subcellular location">
    <subcellularLocation>
        <location evidence="1">Nucleus</location>
    </subcellularLocation>
</comment>
<dbReference type="SUPFAM" id="SSF54695">
    <property type="entry name" value="POZ domain"/>
    <property type="match status" value="1"/>
</dbReference>
<keyword evidence="3" id="KW-0862">Zinc</keyword>
<dbReference type="InterPro" id="IPR051095">
    <property type="entry name" value="Dros_DevTransReg"/>
</dbReference>
<name>A0ABN7B257_9HEMI</name>
<evidence type="ECO:0000313" key="8">
    <source>
        <dbReference type="Proteomes" id="UP001307889"/>
    </source>
</evidence>
<feature type="compositionally biased region" description="Pro residues" evidence="4">
    <location>
        <begin position="134"/>
        <end position="148"/>
    </location>
</feature>
<keyword evidence="3" id="KW-0863">Zinc-finger</keyword>
<dbReference type="PROSITE" id="PS00028">
    <property type="entry name" value="ZINC_FINGER_C2H2_1"/>
    <property type="match status" value="2"/>
</dbReference>